<dbReference type="CDD" id="cd02955">
    <property type="entry name" value="SSP411"/>
    <property type="match status" value="1"/>
</dbReference>
<dbReference type="InterPro" id="IPR036249">
    <property type="entry name" value="Thioredoxin-like_sf"/>
</dbReference>
<keyword evidence="3" id="KW-1185">Reference proteome</keyword>
<dbReference type="SUPFAM" id="SSF48208">
    <property type="entry name" value="Six-hairpin glycosidases"/>
    <property type="match status" value="1"/>
</dbReference>
<gene>
    <name evidence="2" type="ordered locus">Mzhil_1964</name>
</gene>
<dbReference type="GO" id="GO:0005975">
    <property type="term" value="P:carbohydrate metabolic process"/>
    <property type="evidence" value="ECO:0007669"/>
    <property type="project" value="InterPro"/>
</dbReference>
<dbReference type="OrthoDB" id="28016at2157"/>
<dbReference type="SUPFAM" id="SSF52833">
    <property type="entry name" value="Thioredoxin-like"/>
    <property type="match status" value="1"/>
</dbReference>
<dbReference type="Gene3D" id="3.40.30.10">
    <property type="entry name" value="Glutaredoxin"/>
    <property type="match status" value="1"/>
</dbReference>
<accession>F7XKT5</accession>
<dbReference type="STRING" id="679901.Mzhil_1964"/>
<evidence type="ECO:0000313" key="2">
    <source>
        <dbReference type="EMBL" id="AEH61798.1"/>
    </source>
</evidence>
<dbReference type="EMBL" id="CP002101">
    <property type="protein sequence ID" value="AEH61798.1"/>
    <property type="molecule type" value="Genomic_DNA"/>
</dbReference>
<evidence type="ECO:0000313" key="3">
    <source>
        <dbReference type="Proteomes" id="UP000006622"/>
    </source>
</evidence>
<name>F7XKT5_METZD</name>
<dbReference type="HOGENOM" id="CLU_014051_4_1_2"/>
<dbReference type="Pfam" id="PF03190">
    <property type="entry name" value="Thioredox_DsbH"/>
    <property type="match status" value="1"/>
</dbReference>
<evidence type="ECO:0000259" key="1">
    <source>
        <dbReference type="Pfam" id="PF03190"/>
    </source>
</evidence>
<sequence length="704" mass="80402">MRSGSSNKPNRLIHENSPYLLQHAYNPVDWYPWGKEAFQTARQKNIPVFLSIGYSTCHWCHVMEEESFEDPKIADMMNRTFICIKVDREERPDIDSMYMKICQQMTERCGWPMTVIMTPGKVPFFISTYVPKKSGLAGIGMADLIPQIAEIWKTRQDEIVNKTEEIKQRLNRITAAPEGAEYISPKDVIQKGYHLLAHYYDQNYGGFGRAPKFPAPHNIMFLLRHWNYTGNTDALKMAETTLTSMQLGGIFDHVGYGFHRYSTDEKWKLPHFEKMLNDQALLALAYTEAYQATGKKVYENTARKILRYVLRDMRSEKGGFYSAEDADSEGVEGKFYLWTEDEIRYILTPEEADLVCRVFNVKREGNFAEESTGKLTGNNILYMKGETSEIVEPTEKENEEIQKLLNQALDKLYEVRSARVHPLKDDKILTDWNGLMIAALAKASGAFQEPEYVEYAKTCTKFILDNMYDGSGKLLHRYHRENAGIDGFVDDYAAFVWGLIELYEATFEEKYLQKALEINDYFISHFQDEKGRGFYFTSNDRSGDLIVRSMEICDTSMPSGNSMAVLNILRLAKMTGDHNLESVASEAIRHLAAAISHNPISSTYLLSAFYFASEPGCEVVIAAEIDNAKDMIEALQTNFIPQCVYLLRPADSSESFTETIGYLKEMKGINGRPAAYVCRNYTCSSPVTDAVEMMDLIEYGKKNH</sequence>
<reference evidence="2 3" key="1">
    <citation type="submission" date="2010-07" db="EMBL/GenBank/DDBJ databases">
        <title>The complete genome of Methanosalsum zhilinae DSM 4017.</title>
        <authorList>
            <consortium name="US DOE Joint Genome Institute (JGI-PGF)"/>
            <person name="Lucas S."/>
            <person name="Copeland A."/>
            <person name="Lapidus A."/>
            <person name="Glavina del Rio T."/>
            <person name="Dalin E."/>
            <person name="Tice H."/>
            <person name="Bruce D."/>
            <person name="Goodwin L."/>
            <person name="Pitluck S."/>
            <person name="Kyrpides N."/>
            <person name="Mavromatis K."/>
            <person name="Ovchinnikova G."/>
            <person name="Daligault H."/>
            <person name="Detter J.C."/>
            <person name="Han C."/>
            <person name="Tapia R."/>
            <person name="Larimer F."/>
            <person name="Land M."/>
            <person name="Hauser L."/>
            <person name="Markowitz V."/>
            <person name="Cheng J.-F."/>
            <person name="Hugenholtz P."/>
            <person name="Woyke T."/>
            <person name="Wu D."/>
            <person name="Spring S."/>
            <person name="Schueler E."/>
            <person name="Brambilla E."/>
            <person name="Klenk H.-P."/>
            <person name="Eisen J.A."/>
        </authorList>
    </citation>
    <scope>NUCLEOTIDE SEQUENCE [LARGE SCALE GENOMIC DNA]</scope>
    <source>
        <strain evidence="3">DSM 4017 / NBRC 107636 / OCM 62 / WeN5</strain>
    </source>
</reference>
<dbReference type="InterPro" id="IPR004879">
    <property type="entry name" value="Ssp411-like_TRX"/>
</dbReference>
<feature type="domain" description="Spermatogenesis-associated protein 20-like TRX" evidence="1">
    <location>
        <begin position="9"/>
        <end position="170"/>
    </location>
</feature>
<dbReference type="PIRSF" id="PIRSF006402">
    <property type="entry name" value="UCP006402_thioredoxin"/>
    <property type="match status" value="1"/>
</dbReference>
<dbReference type="PANTHER" id="PTHR42899:SF1">
    <property type="entry name" value="SPERMATOGENESIS-ASSOCIATED PROTEIN 20"/>
    <property type="match status" value="1"/>
</dbReference>
<dbReference type="InterPro" id="IPR008928">
    <property type="entry name" value="6-hairpin_glycosidase_sf"/>
</dbReference>
<dbReference type="KEGG" id="mzh:Mzhil_1964"/>
<protein>
    <recommendedName>
        <fullName evidence="1">Spermatogenesis-associated protein 20-like TRX domain-containing protein</fullName>
    </recommendedName>
</protein>
<proteinExistence type="predicted"/>
<dbReference type="RefSeq" id="WP_013899234.1">
    <property type="nucleotide sequence ID" value="NC_015676.1"/>
</dbReference>
<dbReference type="Proteomes" id="UP000006622">
    <property type="component" value="Chromosome"/>
</dbReference>
<dbReference type="InterPro" id="IPR012341">
    <property type="entry name" value="6hp_glycosidase-like_sf"/>
</dbReference>
<dbReference type="Gene3D" id="1.50.10.10">
    <property type="match status" value="1"/>
</dbReference>
<dbReference type="AlphaFoldDB" id="F7XKT5"/>
<dbReference type="InterPro" id="IPR024705">
    <property type="entry name" value="Ssp411"/>
</dbReference>
<organism evidence="2 3">
    <name type="scientific">Methanosalsum zhilinae (strain DSM 4017 / NBRC 107636 / OCM 62 / WeN5)</name>
    <name type="common">Methanohalophilus zhilinae</name>
    <dbReference type="NCBI Taxonomy" id="679901"/>
    <lineage>
        <taxon>Archaea</taxon>
        <taxon>Methanobacteriati</taxon>
        <taxon>Methanobacteriota</taxon>
        <taxon>Stenosarchaea group</taxon>
        <taxon>Methanomicrobia</taxon>
        <taxon>Methanosarcinales</taxon>
        <taxon>Methanosarcinaceae</taxon>
        <taxon>Methanosalsum</taxon>
    </lineage>
</organism>
<dbReference type="PANTHER" id="PTHR42899">
    <property type="entry name" value="SPERMATOGENESIS-ASSOCIATED PROTEIN 20"/>
    <property type="match status" value="1"/>
</dbReference>
<dbReference type="GeneID" id="10823608"/>
<dbReference type="Gene3D" id="1.50.10.20">
    <property type="match status" value="1"/>
</dbReference>